<dbReference type="RefSeq" id="WP_409098237.1">
    <property type="nucleotide sequence ID" value="NZ_JBJVNE010000715.1"/>
</dbReference>
<feature type="active site" evidence="2">
    <location>
        <position position="62"/>
    </location>
</feature>
<keyword evidence="1 3" id="KW-0560">Oxidoreductase</keyword>
<dbReference type="PROSITE" id="PS00687">
    <property type="entry name" value="ALDEHYDE_DEHYDR_GLU"/>
    <property type="match status" value="1"/>
</dbReference>
<dbReference type="PANTHER" id="PTHR11699">
    <property type="entry name" value="ALDEHYDE DEHYDROGENASE-RELATED"/>
    <property type="match status" value="1"/>
</dbReference>
<feature type="non-terminal residue" evidence="5">
    <location>
        <position position="1"/>
    </location>
</feature>
<comment type="similarity">
    <text evidence="3">Belongs to the aldehyde dehydrogenase family.</text>
</comment>
<evidence type="ECO:0000256" key="2">
    <source>
        <dbReference type="PROSITE-ProRule" id="PRU10007"/>
    </source>
</evidence>
<gene>
    <name evidence="5" type="ORF">ACKI1S_49635</name>
</gene>
<dbReference type="Gene3D" id="3.40.605.10">
    <property type="entry name" value="Aldehyde Dehydrogenase, Chain A, domain 1"/>
    <property type="match status" value="1"/>
</dbReference>
<accession>A0ABW9J021</accession>
<organism evidence="5 6">
    <name type="scientific">Streptomyces galilaeus</name>
    <dbReference type="NCBI Taxonomy" id="33899"/>
    <lineage>
        <taxon>Bacteria</taxon>
        <taxon>Bacillati</taxon>
        <taxon>Actinomycetota</taxon>
        <taxon>Actinomycetes</taxon>
        <taxon>Kitasatosporales</taxon>
        <taxon>Streptomycetaceae</taxon>
        <taxon>Streptomyces</taxon>
    </lineage>
</organism>
<keyword evidence="6" id="KW-1185">Reference proteome</keyword>
<evidence type="ECO:0000313" key="6">
    <source>
        <dbReference type="Proteomes" id="UP001631993"/>
    </source>
</evidence>
<dbReference type="EMBL" id="JBJVNE010000715">
    <property type="protein sequence ID" value="MFM9653993.1"/>
    <property type="molecule type" value="Genomic_DNA"/>
</dbReference>
<reference evidence="5 6" key="1">
    <citation type="submission" date="2024-12" db="EMBL/GenBank/DDBJ databases">
        <title>Forecasting of Potato common scab and diversities of Pathogenic streptomyces spp. in china.</title>
        <authorList>
            <person name="Handique U."/>
            <person name="Wu J."/>
        </authorList>
    </citation>
    <scope>NUCLEOTIDE SEQUENCE [LARGE SCALE GENOMIC DNA]</scope>
    <source>
        <strain evidence="5 6">ZRIMU1585</strain>
    </source>
</reference>
<evidence type="ECO:0000313" key="5">
    <source>
        <dbReference type="EMBL" id="MFM9653993.1"/>
    </source>
</evidence>
<dbReference type="Proteomes" id="UP001631993">
    <property type="component" value="Unassembled WGS sequence"/>
</dbReference>
<proteinExistence type="inferred from homology"/>
<sequence>RICLEAGLPPGLVSVLPGSGSEIGEALVRHPDVRRVSFTGGTATGRHIAAIAAQKLMPVSLELGGKSPTIVFDDADLDHA</sequence>
<dbReference type="InterPro" id="IPR016162">
    <property type="entry name" value="Ald_DH_N"/>
</dbReference>
<evidence type="ECO:0000259" key="4">
    <source>
        <dbReference type="Pfam" id="PF00171"/>
    </source>
</evidence>
<dbReference type="SUPFAM" id="SSF53720">
    <property type="entry name" value="ALDH-like"/>
    <property type="match status" value="1"/>
</dbReference>
<comment type="caution">
    <text evidence="5">The sequence shown here is derived from an EMBL/GenBank/DDBJ whole genome shotgun (WGS) entry which is preliminary data.</text>
</comment>
<dbReference type="InterPro" id="IPR029510">
    <property type="entry name" value="Ald_DH_CS_GLU"/>
</dbReference>
<feature type="domain" description="Aldehyde dehydrogenase" evidence="4">
    <location>
        <begin position="2"/>
        <end position="80"/>
    </location>
</feature>
<protein>
    <submittedName>
        <fullName evidence="5">Aldehyde dehydrogenase family protein</fullName>
    </submittedName>
</protein>
<evidence type="ECO:0000256" key="3">
    <source>
        <dbReference type="RuleBase" id="RU003345"/>
    </source>
</evidence>
<name>A0ABW9J021_STRGJ</name>
<dbReference type="InterPro" id="IPR016161">
    <property type="entry name" value="Ald_DH/histidinol_DH"/>
</dbReference>
<feature type="non-terminal residue" evidence="5">
    <location>
        <position position="80"/>
    </location>
</feature>
<dbReference type="Pfam" id="PF00171">
    <property type="entry name" value="Aldedh"/>
    <property type="match status" value="1"/>
</dbReference>
<dbReference type="InterPro" id="IPR015590">
    <property type="entry name" value="Aldehyde_DH_dom"/>
</dbReference>
<evidence type="ECO:0000256" key="1">
    <source>
        <dbReference type="ARBA" id="ARBA00023002"/>
    </source>
</evidence>